<name>A0ABU0SXT0_9ACTN</name>
<evidence type="ECO:0000313" key="1">
    <source>
        <dbReference type="EMBL" id="MDQ1028354.1"/>
    </source>
</evidence>
<accession>A0ABU0SXT0</accession>
<dbReference type="EMBL" id="JAUSZI010000002">
    <property type="protein sequence ID" value="MDQ1028354.1"/>
    <property type="molecule type" value="Genomic_DNA"/>
</dbReference>
<sequence>MLLWINDQRSFRRRRSIKKLPAHEIRRRLPGSVVLAGLTLAPNKDGAPRDWPRRSWTSARHIRFD</sequence>
<proteinExistence type="predicted"/>
<evidence type="ECO:0000313" key="2">
    <source>
        <dbReference type="Proteomes" id="UP001230328"/>
    </source>
</evidence>
<reference evidence="1 2" key="1">
    <citation type="submission" date="2023-07" db="EMBL/GenBank/DDBJ databases">
        <title>Comparative genomics of wheat-associated soil bacteria to identify genetic determinants of phenazine resistance.</title>
        <authorList>
            <person name="Mouncey N."/>
        </authorList>
    </citation>
    <scope>NUCLEOTIDE SEQUENCE [LARGE SCALE GENOMIC DNA]</scope>
    <source>
        <strain evidence="1 2">V2I4</strain>
    </source>
</reference>
<comment type="caution">
    <text evidence="1">The sequence shown here is derived from an EMBL/GenBank/DDBJ whole genome shotgun (WGS) entry which is preliminary data.</text>
</comment>
<organism evidence="1 2">
    <name type="scientific">Streptomyces umbrinus</name>
    <dbReference type="NCBI Taxonomy" id="67370"/>
    <lineage>
        <taxon>Bacteria</taxon>
        <taxon>Bacillati</taxon>
        <taxon>Actinomycetota</taxon>
        <taxon>Actinomycetes</taxon>
        <taxon>Kitasatosporales</taxon>
        <taxon>Streptomycetaceae</taxon>
        <taxon>Streptomyces</taxon>
        <taxon>Streptomyces phaeochromogenes group</taxon>
    </lineage>
</organism>
<dbReference type="Proteomes" id="UP001230328">
    <property type="component" value="Unassembled WGS sequence"/>
</dbReference>
<gene>
    <name evidence="1" type="ORF">QF035_005936</name>
</gene>
<keyword evidence="2" id="KW-1185">Reference proteome</keyword>
<protein>
    <recommendedName>
        <fullName evidence="3">Transposase</fullName>
    </recommendedName>
</protein>
<dbReference type="RefSeq" id="WP_307523544.1">
    <property type="nucleotide sequence ID" value="NZ_JAUSZI010000002.1"/>
</dbReference>
<evidence type="ECO:0008006" key="3">
    <source>
        <dbReference type="Google" id="ProtNLM"/>
    </source>
</evidence>